<sequence length="46" mass="5211">MEKVVLYKTYVIAAIAAKAIAICLIRFDECFLDPARDMVSPSQMFQ</sequence>
<keyword evidence="1" id="KW-0812">Transmembrane</keyword>
<reference evidence="2 3" key="1">
    <citation type="submission" date="2006-02" db="EMBL/GenBank/DDBJ databases">
        <authorList>
            <person name="Amann R."/>
            <person name="Ferriera S."/>
            <person name="Johnson J."/>
            <person name="Kravitz S."/>
            <person name="Halpern A."/>
            <person name="Remington K."/>
            <person name="Beeson K."/>
            <person name="Tran B."/>
            <person name="Rogers Y.-H."/>
            <person name="Friedman R."/>
            <person name="Venter J.C."/>
        </authorList>
    </citation>
    <scope>NUCLEOTIDE SEQUENCE [LARGE SCALE GENOMIC DNA]</scope>
    <source>
        <strain evidence="2 3">DSM 3645</strain>
    </source>
</reference>
<dbReference type="AlphaFoldDB" id="A3ZLY5"/>
<keyword evidence="1" id="KW-0472">Membrane</keyword>
<comment type="caution">
    <text evidence="2">The sequence shown here is derived from an EMBL/GenBank/DDBJ whole genome shotgun (WGS) entry which is preliminary data.</text>
</comment>
<protein>
    <submittedName>
        <fullName evidence="2">Uncharacterized protein</fullName>
    </submittedName>
</protein>
<evidence type="ECO:0000313" key="2">
    <source>
        <dbReference type="EMBL" id="EAQ82768.1"/>
    </source>
</evidence>
<evidence type="ECO:0000313" key="3">
    <source>
        <dbReference type="Proteomes" id="UP000004358"/>
    </source>
</evidence>
<name>A3ZLY5_9BACT</name>
<accession>A3ZLY5</accession>
<dbReference type="EMBL" id="AANZ01000001">
    <property type="protein sequence ID" value="EAQ82768.1"/>
    <property type="molecule type" value="Genomic_DNA"/>
</dbReference>
<proteinExistence type="predicted"/>
<dbReference type="HOGENOM" id="CLU_3180800_0_0_0"/>
<dbReference type="Proteomes" id="UP000004358">
    <property type="component" value="Unassembled WGS sequence"/>
</dbReference>
<evidence type="ECO:0000256" key="1">
    <source>
        <dbReference type="SAM" id="Phobius"/>
    </source>
</evidence>
<organism evidence="2 3">
    <name type="scientific">Blastopirellula marina DSM 3645</name>
    <dbReference type="NCBI Taxonomy" id="314230"/>
    <lineage>
        <taxon>Bacteria</taxon>
        <taxon>Pseudomonadati</taxon>
        <taxon>Planctomycetota</taxon>
        <taxon>Planctomycetia</taxon>
        <taxon>Pirellulales</taxon>
        <taxon>Pirellulaceae</taxon>
        <taxon>Blastopirellula</taxon>
    </lineage>
</organism>
<keyword evidence="1" id="KW-1133">Transmembrane helix</keyword>
<feature type="transmembrane region" description="Helical" evidence="1">
    <location>
        <begin position="6"/>
        <end position="27"/>
    </location>
</feature>
<gene>
    <name evidence="2" type="ORF">DSM3645_10222</name>
</gene>